<organism evidence="2 3">
    <name type="scientific">Methylocystis heyeri</name>
    <dbReference type="NCBI Taxonomy" id="391905"/>
    <lineage>
        <taxon>Bacteria</taxon>
        <taxon>Pseudomonadati</taxon>
        <taxon>Pseudomonadota</taxon>
        <taxon>Alphaproteobacteria</taxon>
        <taxon>Hyphomicrobiales</taxon>
        <taxon>Methylocystaceae</taxon>
        <taxon>Methylocystis</taxon>
    </lineage>
</organism>
<dbReference type="Pfam" id="PF09684">
    <property type="entry name" value="Tail_P2_I"/>
    <property type="match status" value="1"/>
</dbReference>
<dbReference type="NCBIfam" id="TIGR01634">
    <property type="entry name" value="tail_P2_I"/>
    <property type="match status" value="1"/>
</dbReference>
<feature type="compositionally biased region" description="Basic residues" evidence="1">
    <location>
        <begin position="1"/>
        <end position="20"/>
    </location>
</feature>
<dbReference type="EMBL" id="CP046052">
    <property type="protein sequence ID" value="QGM46741.1"/>
    <property type="molecule type" value="Genomic_DNA"/>
</dbReference>
<accession>A0A6B8KI89</accession>
<reference evidence="2 3" key="1">
    <citation type="submission" date="2019-11" db="EMBL/GenBank/DDBJ databases">
        <title>The genome sequence of Methylocystis heyeri.</title>
        <authorList>
            <person name="Oshkin I.Y."/>
            <person name="Miroshnikov K."/>
            <person name="Dedysh S.N."/>
        </authorList>
    </citation>
    <scope>NUCLEOTIDE SEQUENCE [LARGE SCALE GENOMIC DNA]</scope>
    <source>
        <strain evidence="2 3">H2</strain>
    </source>
</reference>
<name>A0A6B8KI89_9HYPH</name>
<dbReference type="OrthoDB" id="90759at2"/>
<gene>
    <name evidence="2" type="ORF">H2LOC_014140</name>
</gene>
<sequence length="295" mass="32968">MGRRRGLCFRGPDHRRRGHARRADGGDRLQQPARPREGRGAVPALLGRDRHEQPALDRRRALLGPGLHRHQHHMEPRAMSQPGDTDDLLPTSATPWMRVNSTVSARILDTDTDVIRRERNPSRCDAQFVPFLAWERSIHFYDPTDEAGNRSRVASSFQDHVDYGSPPALEAEIALDTGYRIEIVEFFQDASLVWPWFFVQAVINPGDPLPDMKGAVMKSALNRKNVRDMPAVRIRVQHPAGALYVGAACNFSVQAKIYPQAAPPPPPQIRVGAGSRCLPLNKILPQKFAPLTRAA</sequence>
<proteinExistence type="predicted"/>
<feature type="region of interest" description="Disordered" evidence="1">
    <location>
        <begin position="1"/>
        <end position="55"/>
    </location>
</feature>
<dbReference type="KEGG" id="mhey:H2LOC_014140"/>
<evidence type="ECO:0000313" key="3">
    <source>
        <dbReference type="Proteomes" id="UP000309061"/>
    </source>
</evidence>
<dbReference type="Proteomes" id="UP000309061">
    <property type="component" value="Chromosome"/>
</dbReference>
<keyword evidence="3" id="KW-1185">Reference proteome</keyword>
<protein>
    <submittedName>
        <fullName evidence="2">Phage tail protein I</fullName>
    </submittedName>
</protein>
<dbReference type="AlphaFoldDB" id="A0A6B8KI89"/>
<evidence type="ECO:0000313" key="2">
    <source>
        <dbReference type="EMBL" id="QGM46741.1"/>
    </source>
</evidence>
<evidence type="ECO:0000256" key="1">
    <source>
        <dbReference type="SAM" id="MobiDB-lite"/>
    </source>
</evidence>
<dbReference type="InterPro" id="IPR006521">
    <property type="entry name" value="Tail_protein_I"/>
</dbReference>